<dbReference type="Proteomes" id="UP000198379">
    <property type="component" value="Unassembled WGS sequence"/>
</dbReference>
<accession>A0A238W052</accession>
<dbReference type="OrthoDB" id="822850at2"/>
<sequence>MLKRNIRSIIVLSVCICCVINSCTSKKKQVVFDYGTKNDSALFYFHKGWEHIMDKGQWTLSETSFRKAHAHDPNFFVGLSLVGRISGNLEERIAIKEILDTQKEKLTEDQRLLLDVYLLNIDIMNARSQSPDKTGAIVKKFRALSEENYRTFVHKYPHESYIKAEYIEVLHARYGAQQAIDSLQVLTSQEEIEEVAFFKSYLASLEAAIGNYDTALSYADEVVAMHNDTTLAGPHATYADIYFKMDSLSLAKKHIDKAVALDPMHIIAQGLKSDIDKRLEE</sequence>
<name>A0A238W052_9FLAO</name>
<proteinExistence type="predicted"/>
<gene>
    <name evidence="1" type="ORF">SAMN06265376_101565</name>
</gene>
<dbReference type="SUPFAM" id="SSF48452">
    <property type="entry name" value="TPR-like"/>
    <property type="match status" value="1"/>
</dbReference>
<protein>
    <submittedName>
        <fullName evidence="1">Uncharacterized protein</fullName>
    </submittedName>
</protein>
<dbReference type="InterPro" id="IPR011990">
    <property type="entry name" value="TPR-like_helical_dom_sf"/>
</dbReference>
<dbReference type="RefSeq" id="WP_089369897.1">
    <property type="nucleotide sequence ID" value="NZ_BMEP01000002.1"/>
</dbReference>
<dbReference type="EMBL" id="FZNY01000001">
    <property type="protein sequence ID" value="SNR39940.1"/>
    <property type="molecule type" value="Genomic_DNA"/>
</dbReference>
<evidence type="ECO:0000313" key="1">
    <source>
        <dbReference type="EMBL" id="SNR39940.1"/>
    </source>
</evidence>
<keyword evidence="2" id="KW-1185">Reference proteome</keyword>
<evidence type="ECO:0000313" key="2">
    <source>
        <dbReference type="Proteomes" id="UP000198379"/>
    </source>
</evidence>
<dbReference type="Gene3D" id="1.25.40.10">
    <property type="entry name" value="Tetratricopeptide repeat domain"/>
    <property type="match status" value="1"/>
</dbReference>
<reference evidence="1 2" key="1">
    <citation type="submission" date="2017-06" db="EMBL/GenBank/DDBJ databases">
        <authorList>
            <person name="Kim H.J."/>
            <person name="Triplett B.A."/>
        </authorList>
    </citation>
    <scope>NUCLEOTIDE SEQUENCE [LARGE SCALE GENOMIC DNA]</scope>
    <source>
        <strain evidence="1 2">DSM 25597</strain>
    </source>
</reference>
<dbReference type="AlphaFoldDB" id="A0A238W052"/>
<organism evidence="1 2">
    <name type="scientific">Dokdonia pacifica</name>
    <dbReference type="NCBI Taxonomy" id="1627892"/>
    <lineage>
        <taxon>Bacteria</taxon>
        <taxon>Pseudomonadati</taxon>
        <taxon>Bacteroidota</taxon>
        <taxon>Flavobacteriia</taxon>
        <taxon>Flavobacteriales</taxon>
        <taxon>Flavobacteriaceae</taxon>
        <taxon>Dokdonia</taxon>
    </lineage>
</organism>